<comment type="caution">
    <text evidence="9">Lacks conserved residue(s) required for the propagation of feature annotation.</text>
</comment>
<evidence type="ECO:0000256" key="10">
    <source>
        <dbReference type="PROSITE-ProRule" id="PRU10125"/>
    </source>
</evidence>
<dbReference type="AlphaFoldDB" id="A0A1H9Y062"/>
<feature type="active site" description="Proton acceptor" evidence="9">
    <location>
        <position position="220"/>
    </location>
</feature>
<keyword evidence="7 9" id="KW-0413">Isomerase</keyword>
<keyword evidence="6 9" id="KW-0457">Lysine biosynthesis</keyword>
<feature type="binding site" evidence="9">
    <location>
        <position position="62"/>
    </location>
    <ligand>
        <name>substrate</name>
    </ligand>
</feature>
<dbReference type="Proteomes" id="UP000199800">
    <property type="component" value="Unassembled WGS sequence"/>
</dbReference>
<feature type="site" description="Could be important to modulate the pK values of the two catalytic cysteine residues" evidence="9">
    <location>
        <position position="162"/>
    </location>
</feature>
<evidence type="ECO:0000256" key="9">
    <source>
        <dbReference type="HAMAP-Rule" id="MF_00197"/>
    </source>
</evidence>
<sequence>MKFTKMHGCGNDYIYVNCMEEEVPNPSKVAQVLSDRHFGIGSDGLILIKPSEKADFQMEMYNADGSESQMCGNGVRCIAKYVYDYGLTDKTKVELETKAGIKHLDLKIENGKVAMVTVDMGSPILEGKKVPVALDMEKVVAEPITVGGKEYEFTAVSMGNPHAVVFVDSTEDVEIEEIGPQFEFHNMFPERVNTEFIQILDRKRVNMRVWERGTGETLACGTGACASVVACVLNGLTDNEVFVHLLGGELLIKYDQKQNKVFMTGPAATVFDGEADITNMK</sequence>
<dbReference type="RefSeq" id="WP_092474710.1">
    <property type="nucleotide sequence ID" value="NZ_FOHN01000001.1"/>
</dbReference>
<proteinExistence type="inferred from homology"/>
<comment type="subcellular location">
    <subcellularLocation>
        <location evidence="9">Cytoplasm</location>
    </subcellularLocation>
</comment>
<keyword evidence="12" id="KW-1185">Reference proteome</keyword>
<dbReference type="InterPro" id="IPR018510">
    <property type="entry name" value="DAP_epimerase_AS"/>
</dbReference>
<dbReference type="SUPFAM" id="SSF54506">
    <property type="entry name" value="Diaminopimelate epimerase-like"/>
    <property type="match status" value="1"/>
</dbReference>
<feature type="binding site" evidence="9">
    <location>
        <position position="11"/>
    </location>
    <ligand>
        <name>substrate</name>
    </ligand>
</feature>
<dbReference type="GO" id="GO:0009089">
    <property type="term" value="P:lysine biosynthetic process via diaminopimelate"/>
    <property type="evidence" value="ECO:0007669"/>
    <property type="project" value="UniProtKB-UniRule"/>
</dbReference>
<comment type="function">
    <text evidence="9">Catalyzes the stereoinversion of LL-2,6-diaminopimelate (L,L-DAP) to meso-diaminopimelate (meso-DAP), a precursor of L-lysine and an essential component of the bacterial peptidoglycan.</text>
</comment>
<dbReference type="STRING" id="29364.SAMN04487772_10133"/>
<evidence type="ECO:0000313" key="12">
    <source>
        <dbReference type="Proteomes" id="UP000199800"/>
    </source>
</evidence>
<protein>
    <recommendedName>
        <fullName evidence="3 9">Diaminopimelate epimerase</fullName>
        <shortName evidence="9">DAP epimerase</shortName>
        <ecNumber evidence="3 9">5.1.1.7</ecNumber>
    </recommendedName>
    <alternativeName>
        <fullName evidence="9">PLP-independent amino acid racemase</fullName>
    </alternativeName>
</protein>
<dbReference type="PANTHER" id="PTHR31689">
    <property type="entry name" value="DIAMINOPIMELATE EPIMERASE, CHLOROPLASTIC"/>
    <property type="match status" value="1"/>
</dbReference>
<evidence type="ECO:0000256" key="7">
    <source>
        <dbReference type="ARBA" id="ARBA00023235"/>
    </source>
</evidence>
<dbReference type="Gene3D" id="3.10.310.10">
    <property type="entry name" value="Diaminopimelate Epimerase, Chain A, domain 1"/>
    <property type="match status" value="2"/>
</dbReference>
<comment type="pathway">
    <text evidence="1 9">Amino-acid biosynthesis; L-lysine biosynthesis via DAP pathway; DL-2,6-diaminopimelate from LL-2,6-diaminopimelate: step 1/1.</text>
</comment>
<evidence type="ECO:0000256" key="4">
    <source>
        <dbReference type="ARBA" id="ARBA00022490"/>
    </source>
</evidence>
<evidence type="ECO:0000313" key="11">
    <source>
        <dbReference type="EMBL" id="SES62126.1"/>
    </source>
</evidence>
<feature type="active site" description="Proton donor" evidence="9">
    <location>
        <position position="71"/>
    </location>
</feature>
<feature type="binding site" evidence="9">
    <location>
        <begin position="211"/>
        <end position="212"/>
    </location>
    <ligand>
        <name>substrate</name>
    </ligand>
</feature>
<organism evidence="11 12">
    <name type="scientific">[Clostridium] polysaccharolyticum</name>
    <dbReference type="NCBI Taxonomy" id="29364"/>
    <lineage>
        <taxon>Bacteria</taxon>
        <taxon>Bacillati</taxon>
        <taxon>Bacillota</taxon>
        <taxon>Clostridia</taxon>
        <taxon>Lachnospirales</taxon>
        <taxon>Lachnospiraceae</taxon>
    </lineage>
</organism>
<gene>
    <name evidence="9" type="primary">dapF</name>
    <name evidence="11" type="ORF">SAMN04487772_10133</name>
</gene>
<dbReference type="OrthoDB" id="9805408at2"/>
<dbReference type="Pfam" id="PF01678">
    <property type="entry name" value="DAP_epimerase"/>
    <property type="match status" value="2"/>
</dbReference>
<dbReference type="HAMAP" id="MF_00197">
    <property type="entry name" value="DAP_epimerase"/>
    <property type="match status" value="1"/>
</dbReference>
<evidence type="ECO:0000256" key="2">
    <source>
        <dbReference type="ARBA" id="ARBA00010219"/>
    </source>
</evidence>
<evidence type="ECO:0000256" key="1">
    <source>
        <dbReference type="ARBA" id="ARBA00005196"/>
    </source>
</evidence>
<dbReference type="FunFam" id="3.10.310.10:FF:000001">
    <property type="entry name" value="Diaminopimelate epimerase"/>
    <property type="match status" value="1"/>
</dbReference>
<feature type="active site" evidence="10">
    <location>
        <position position="71"/>
    </location>
</feature>
<keyword evidence="5 9" id="KW-0028">Amino-acid biosynthesis</keyword>
<dbReference type="UniPathway" id="UPA00034">
    <property type="reaction ID" value="UER00025"/>
</dbReference>
<feature type="binding site" evidence="9">
    <location>
        <position position="160"/>
    </location>
    <ligand>
        <name>substrate</name>
    </ligand>
</feature>
<dbReference type="GO" id="GO:0008837">
    <property type="term" value="F:diaminopimelate epimerase activity"/>
    <property type="evidence" value="ECO:0007669"/>
    <property type="project" value="UniProtKB-UniRule"/>
</dbReference>
<comment type="subunit">
    <text evidence="9">Homodimer.</text>
</comment>
<evidence type="ECO:0000256" key="5">
    <source>
        <dbReference type="ARBA" id="ARBA00022605"/>
    </source>
</evidence>
<feature type="binding site" evidence="9">
    <location>
        <position position="193"/>
    </location>
    <ligand>
        <name>substrate</name>
    </ligand>
</feature>
<feature type="site" description="Could be important to modulate the pK values of the two catalytic cysteine residues" evidence="9">
    <location>
        <position position="211"/>
    </location>
</feature>
<reference evidence="11 12" key="1">
    <citation type="submission" date="2016-10" db="EMBL/GenBank/DDBJ databases">
        <authorList>
            <person name="de Groot N.N."/>
        </authorList>
    </citation>
    <scope>NUCLEOTIDE SEQUENCE [LARGE SCALE GENOMIC DNA]</scope>
    <source>
        <strain evidence="11 12">DSM 1801</strain>
    </source>
</reference>
<accession>A0A1H9Y062</accession>
<comment type="similarity">
    <text evidence="2 9">Belongs to the diaminopimelate epimerase family.</text>
</comment>
<dbReference type="InterPro" id="IPR001653">
    <property type="entry name" value="DAP_epimerase_DapF"/>
</dbReference>
<evidence type="ECO:0000256" key="3">
    <source>
        <dbReference type="ARBA" id="ARBA00013080"/>
    </source>
</evidence>
<evidence type="ECO:0000256" key="6">
    <source>
        <dbReference type="ARBA" id="ARBA00023154"/>
    </source>
</evidence>
<comment type="catalytic activity">
    <reaction evidence="8 9">
        <text>(2S,6S)-2,6-diaminopimelate = meso-2,6-diaminopimelate</text>
        <dbReference type="Rhea" id="RHEA:15393"/>
        <dbReference type="ChEBI" id="CHEBI:57609"/>
        <dbReference type="ChEBI" id="CHEBI:57791"/>
        <dbReference type="EC" id="5.1.1.7"/>
    </reaction>
</comment>
<feature type="binding site" evidence="9">
    <location>
        <begin position="72"/>
        <end position="73"/>
    </location>
    <ligand>
        <name>substrate</name>
    </ligand>
</feature>
<feature type="binding site" evidence="9">
    <location>
        <begin position="221"/>
        <end position="222"/>
    </location>
    <ligand>
        <name>substrate</name>
    </ligand>
</feature>
<keyword evidence="4 9" id="KW-0963">Cytoplasm</keyword>
<dbReference type="EC" id="5.1.1.7" evidence="3 9"/>
<evidence type="ECO:0000256" key="8">
    <source>
        <dbReference type="ARBA" id="ARBA00051712"/>
    </source>
</evidence>
<dbReference type="GO" id="GO:0005829">
    <property type="term" value="C:cytosol"/>
    <property type="evidence" value="ECO:0007669"/>
    <property type="project" value="TreeGrafter"/>
</dbReference>
<name>A0A1H9Y062_9FIRM</name>
<dbReference type="PROSITE" id="PS01326">
    <property type="entry name" value="DAP_EPIMERASE"/>
    <property type="match status" value="1"/>
</dbReference>
<dbReference type="PANTHER" id="PTHR31689:SF0">
    <property type="entry name" value="DIAMINOPIMELATE EPIMERASE"/>
    <property type="match status" value="1"/>
</dbReference>
<dbReference type="EMBL" id="FOHN01000001">
    <property type="protein sequence ID" value="SES62126.1"/>
    <property type="molecule type" value="Genomic_DNA"/>
</dbReference>
<dbReference type="NCBIfam" id="TIGR00652">
    <property type="entry name" value="DapF"/>
    <property type="match status" value="1"/>
</dbReference>